<dbReference type="Gene3D" id="3.90.70.10">
    <property type="entry name" value="Cysteine proteinases"/>
    <property type="match status" value="1"/>
</dbReference>
<evidence type="ECO:0000259" key="1">
    <source>
        <dbReference type="PROSITE" id="PS50235"/>
    </source>
</evidence>
<keyword evidence="3" id="KW-1185">Reference proteome</keyword>
<reference evidence="2 3" key="1">
    <citation type="submission" date="2024-04" db="EMBL/GenBank/DDBJ databases">
        <title>Tritrichomonas musculus Genome.</title>
        <authorList>
            <person name="Alves-Ferreira E."/>
            <person name="Grigg M."/>
            <person name="Lorenzi H."/>
            <person name="Galac M."/>
        </authorList>
    </citation>
    <scope>NUCLEOTIDE SEQUENCE [LARGE SCALE GENOMIC DNA]</scope>
    <source>
        <strain evidence="2 3">EAF2021</strain>
    </source>
</reference>
<dbReference type="Proteomes" id="UP001470230">
    <property type="component" value="Unassembled WGS sequence"/>
</dbReference>
<evidence type="ECO:0000313" key="2">
    <source>
        <dbReference type="EMBL" id="KAK8882824.1"/>
    </source>
</evidence>
<dbReference type="PANTHER" id="PTHR24006">
    <property type="entry name" value="UBIQUITIN CARBOXYL-TERMINAL HYDROLASE"/>
    <property type="match status" value="1"/>
</dbReference>
<dbReference type="InterPro" id="IPR028889">
    <property type="entry name" value="USP"/>
</dbReference>
<name>A0ABR2JVC4_9EUKA</name>
<dbReference type="SUPFAM" id="SSF54001">
    <property type="entry name" value="Cysteine proteinases"/>
    <property type="match status" value="1"/>
</dbReference>
<organism evidence="2 3">
    <name type="scientific">Tritrichomonas musculus</name>
    <dbReference type="NCBI Taxonomy" id="1915356"/>
    <lineage>
        <taxon>Eukaryota</taxon>
        <taxon>Metamonada</taxon>
        <taxon>Parabasalia</taxon>
        <taxon>Tritrichomonadida</taxon>
        <taxon>Tritrichomonadidae</taxon>
        <taxon>Tritrichomonas</taxon>
    </lineage>
</organism>
<dbReference type="InterPro" id="IPR038765">
    <property type="entry name" value="Papain-like_cys_pep_sf"/>
</dbReference>
<dbReference type="CDD" id="cd02257">
    <property type="entry name" value="Peptidase_C19"/>
    <property type="match status" value="1"/>
</dbReference>
<comment type="caution">
    <text evidence="2">The sequence shown here is derived from an EMBL/GenBank/DDBJ whole genome shotgun (WGS) entry which is preliminary data.</text>
</comment>
<dbReference type="Pfam" id="PF00443">
    <property type="entry name" value="UCH"/>
    <property type="match status" value="1"/>
</dbReference>
<dbReference type="InterPro" id="IPR001394">
    <property type="entry name" value="Peptidase_C19_UCH"/>
</dbReference>
<accession>A0ABR2JVC4</accession>
<feature type="domain" description="USP" evidence="1">
    <location>
        <begin position="22"/>
        <end position="349"/>
    </location>
</feature>
<dbReference type="InterPro" id="IPR050164">
    <property type="entry name" value="Peptidase_C19"/>
</dbReference>
<evidence type="ECO:0000313" key="3">
    <source>
        <dbReference type="Proteomes" id="UP001470230"/>
    </source>
</evidence>
<dbReference type="InterPro" id="IPR018200">
    <property type="entry name" value="USP_CS"/>
</dbReference>
<sequence>MFSQNQTNLQKAYPSYVNFLCSGLGNPGSLCYFNSLMQTFASSSQWTFFFNKNAHIDPILKEFSMLIKNLREPFSRKSSFSTKTLRNLLQKIGISASTTREEDFHEFYMTLLLRLESLFHQSITIDLSKFSTGRVFPSYLVYNESIECQLCHHITCQINQESFIILDLDHRSLAGALQQYFGPTTLMSTCPHCSRTSNRILKRKLLFFPKSILFFINRRRFATSVSPSLEPFAYPPYVDMTQFSFSKMNNSNNAFDSVEKNDDVMLKMSLGGISEAIQEGKYGFQLTAVISFLGRDNAGHYICYRVHKEPSPPYAKRWICANDNKVTPTTLETVINLNQTALLLNYEIVRDDL</sequence>
<dbReference type="PROSITE" id="PS00972">
    <property type="entry name" value="USP_1"/>
    <property type="match status" value="1"/>
</dbReference>
<dbReference type="PROSITE" id="PS50235">
    <property type="entry name" value="USP_3"/>
    <property type="match status" value="1"/>
</dbReference>
<dbReference type="EMBL" id="JAPFFF010000009">
    <property type="protein sequence ID" value="KAK8882824.1"/>
    <property type="molecule type" value="Genomic_DNA"/>
</dbReference>
<protein>
    <recommendedName>
        <fullName evidence="1">USP domain-containing protein</fullName>
    </recommendedName>
</protein>
<proteinExistence type="predicted"/>
<gene>
    <name evidence="2" type="ORF">M9Y10_045467</name>
</gene>